<name>A0A514TTX5_ENCFO</name>
<accession>A0A514TTX5</accession>
<reference evidence="2" key="1">
    <citation type="submission" date="2019-05" db="EMBL/GenBank/DDBJ databases">
        <title>The identification and expression analysis of odorant binding protein genes in Encarsia formosa by antennal transcriptome analysis.</title>
        <authorList>
            <person name="He Y."/>
        </authorList>
    </citation>
    <scope>NUCLEOTIDE SEQUENCE</scope>
    <source>
        <tissue evidence="2">Antenna</tissue>
    </source>
</reference>
<dbReference type="Pfam" id="PF01395">
    <property type="entry name" value="PBP_GOBP"/>
    <property type="match status" value="1"/>
</dbReference>
<dbReference type="InterPro" id="IPR036728">
    <property type="entry name" value="PBP_GOBP_sf"/>
</dbReference>
<dbReference type="Gene3D" id="1.10.238.20">
    <property type="entry name" value="Pheromone/general odorant binding protein domain"/>
    <property type="match status" value="1"/>
</dbReference>
<dbReference type="InterPro" id="IPR006170">
    <property type="entry name" value="PBP/GOBP"/>
</dbReference>
<evidence type="ECO:0000256" key="1">
    <source>
        <dbReference type="SAM" id="SignalP"/>
    </source>
</evidence>
<feature type="chain" id="PRO_5022152601" evidence="1">
    <location>
        <begin position="20"/>
        <end position="133"/>
    </location>
</feature>
<dbReference type="GO" id="GO:0005549">
    <property type="term" value="F:odorant binding"/>
    <property type="evidence" value="ECO:0007669"/>
    <property type="project" value="InterPro"/>
</dbReference>
<sequence length="133" mass="14966">MKLLLCILGIALITGQVYCHEGWKEKAAECKKELEITEEKLDKSDPKFKCFLACMLEKFGVLVGDKLDEDKFVQMKLKMYSDVTDAEAKIKECAVKGNAESDKCEVVAVAKDCVREQLGAPNWKGKKDDDKNE</sequence>
<dbReference type="EMBL" id="MK990484">
    <property type="protein sequence ID" value="QDJ95962.1"/>
    <property type="molecule type" value="mRNA"/>
</dbReference>
<organism evidence="2">
    <name type="scientific">Encarsia formosa</name>
    <name type="common">Whitefly parasite</name>
    <dbReference type="NCBI Taxonomy" id="32400"/>
    <lineage>
        <taxon>Eukaryota</taxon>
        <taxon>Metazoa</taxon>
        <taxon>Ecdysozoa</taxon>
        <taxon>Arthropoda</taxon>
        <taxon>Hexapoda</taxon>
        <taxon>Insecta</taxon>
        <taxon>Pterygota</taxon>
        <taxon>Neoptera</taxon>
        <taxon>Endopterygota</taxon>
        <taxon>Hymenoptera</taxon>
        <taxon>Apocrita</taxon>
        <taxon>Proctotrupomorpha</taxon>
        <taxon>Chalcidoidea</taxon>
        <taxon>Aphelinidae</taxon>
        <taxon>Coccophaginae</taxon>
        <taxon>Encarsia</taxon>
    </lineage>
</organism>
<protein>
    <submittedName>
        <fullName evidence="2">Odorant-binding protein 19</fullName>
    </submittedName>
</protein>
<proteinExistence type="evidence at transcript level"/>
<dbReference type="CDD" id="cd23992">
    <property type="entry name" value="PBP_GOBP"/>
    <property type="match status" value="1"/>
</dbReference>
<feature type="signal peptide" evidence="1">
    <location>
        <begin position="1"/>
        <end position="19"/>
    </location>
</feature>
<dbReference type="SUPFAM" id="SSF47565">
    <property type="entry name" value="Insect pheromone/odorant-binding proteins"/>
    <property type="match status" value="1"/>
</dbReference>
<keyword evidence="1" id="KW-0732">Signal</keyword>
<evidence type="ECO:0000313" key="2">
    <source>
        <dbReference type="EMBL" id="QDJ95962.1"/>
    </source>
</evidence>
<dbReference type="AlphaFoldDB" id="A0A514TTX5"/>